<feature type="region of interest" description="Disordered" evidence="1">
    <location>
        <begin position="1"/>
        <end position="28"/>
    </location>
</feature>
<reference evidence="2" key="2">
    <citation type="journal article" date="2015" name="Fish Shellfish Immunol.">
        <title>Early steps in the European eel (Anguilla anguilla)-Vibrio vulnificus interaction in the gills: Role of the RtxA13 toxin.</title>
        <authorList>
            <person name="Callol A."/>
            <person name="Pajuelo D."/>
            <person name="Ebbesson L."/>
            <person name="Teles M."/>
            <person name="MacKenzie S."/>
            <person name="Amaro C."/>
        </authorList>
    </citation>
    <scope>NUCLEOTIDE SEQUENCE</scope>
</reference>
<protein>
    <submittedName>
        <fullName evidence="2">Uncharacterized protein</fullName>
    </submittedName>
</protein>
<evidence type="ECO:0000256" key="1">
    <source>
        <dbReference type="SAM" id="MobiDB-lite"/>
    </source>
</evidence>
<evidence type="ECO:0000313" key="2">
    <source>
        <dbReference type="EMBL" id="JAH68931.1"/>
    </source>
</evidence>
<organism evidence="2">
    <name type="scientific">Anguilla anguilla</name>
    <name type="common">European freshwater eel</name>
    <name type="synonym">Muraena anguilla</name>
    <dbReference type="NCBI Taxonomy" id="7936"/>
    <lineage>
        <taxon>Eukaryota</taxon>
        <taxon>Metazoa</taxon>
        <taxon>Chordata</taxon>
        <taxon>Craniata</taxon>
        <taxon>Vertebrata</taxon>
        <taxon>Euteleostomi</taxon>
        <taxon>Actinopterygii</taxon>
        <taxon>Neopterygii</taxon>
        <taxon>Teleostei</taxon>
        <taxon>Anguilliformes</taxon>
        <taxon>Anguillidae</taxon>
        <taxon>Anguilla</taxon>
    </lineage>
</organism>
<name>A0A0E9UT61_ANGAN</name>
<sequence length="28" mass="3007">MPGLIVPLSTHPSNRTARGSEKSCSLMH</sequence>
<accession>A0A0E9UT61</accession>
<proteinExistence type="predicted"/>
<dbReference type="EMBL" id="GBXM01039646">
    <property type="protein sequence ID" value="JAH68931.1"/>
    <property type="molecule type" value="Transcribed_RNA"/>
</dbReference>
<reference evidence="2" key="1">
    <citation type="submission" date="2014-11" db="EMBL/GenBank/DDBJ databases">
        <authorList>
            <person name="Amaro Gonzalez C."/>
        </authorList>
    </citation>
    <scope>NUCLEOTIDE SEQUENCE</scope>
</reference>
<dbReference type="AlphaFoldDB" id="A0A0E9UT61"/>